<evidence type="ECO:0000313" key="2">
    <source>
        <dbReference type="EMBL" id="AFM14088.1"/>
    </source>
</evidence>
<dbReference type="AlphaFoldDB" id="I4B9Y1"/>
<proteinExistence type="predicted"/>
<dbReference type="RefSeq" id="WP_014804579.1">
    <property type="nucleotide sequence ID" value="NC_018020.1"/>
</dbReference>
<protein>
    <recommendedName>
        <fullName evidence="4">Lipoprotein</fullName>
    </recommendedName>
</protein>
<dbReference type="Proteomes" id="UP000006048">
    <property type="component" value="Chromosome"/>
</dbReference>
<dbReference type="HOGENOM" id="CLU_147308_0_0_12"/>
<feature type="chain" id="PRO_5003686647" description="Lipoprotein" evidence="1">
    <location>
        <begin position="27"/>
        <end position="135"/>
    </location>
</feature>
<dbReference type="OrthoDB" id="5526158at2"/>
<dbReference type="KEGG" id="tpx:Turpa_3451"/>
<sequence length="135" mass="14638">MKPIKLFRSISISAALILSACWQNTATTINSGECPGASDLDKQIQAIISDKTCITVQDCAYKAYGYKHCGGPSSYLIYSKKNINETELLQKVDGYNSIIEKCVKDSKMSGTCDTPMTPNLSCDSGTCKDKGYSPN</sequence>
<evidence type="ECO:0000313" key="3">
    <source>
        <dbReference type="Proteomes" id="UP000006048"/>
    </source>
</evidence>
<feature type="signal peptide" evidence="1">
    <location>
        <begin position="1"/>
        <end position="26"/>
    </location>
</feature>
<reference evidence="2 3" key="1">
    <citation type="submission" date="2012-06" db="EMBL/GenBank/DDBJ databases">
        <title>The complete chromosome of genome of Turneriella parva DSM 21527.</title>
        <authorList>
            <consortium name="US DOE Joint Genome Institute (JGI-PGF)"/>
            <person name="Lucas S."/>
            <person name="Han J."/>
            <person name="Lapidus A."/>
            <person name="Bruce D."/>
            <person name="Goodwin L."/>
            <person name="Pitluck S."/>
            <person name="Peters L."/>
            <person name="Kyrpides N."/>
            <person name="Mavromatis K."/>
            <person name="Ivanova N."/>
            <person name="Mikhailova N."/>
            <person name="Chertkov O."/>
            <person name="Detter J.C."/>
            <person name="Tapia R."/>
            <person name="Han C."/>
            <person name="Land M."/>
            <person name="Hauser L."/>
            <person name="Markowitz V."/>
            <person name="Cheng J.-F."/>
            <person name="Hugenholtz P."/>
            <person name="Woyke T."/>
            <person name="Wu D."/>
            <person name="Gronow S."/>
            <person name="Wellnitz S."/>
            <person name="Brambilla E."/>
            <person name="Klenk H.-P."/>
            <person name="Eisen J.A."/>
        </authorList>
    </citation>
    <scope>NUCLEOTIDE SEQUENCE [LARGE SCALE GENOMIC DNA]</scope>
    <source>
        <strain evidence="3">ATCC BAA-1111 / DSM 21527 / NCTC 11395 / H</strain>
    </source>
</reference>
<gene>
    <name evidence="2" type="ordered locus">Turpa_3451</name>
</gene>
<accession>I4B9Y1</accession>
<dbReference type="EMBL" id="CP002959">
    <property type="protein sequence ID" value="AFM14088.1"/>
    <property type="molecule type" value="Genomic_DNA"/>
</dbReference>
<evidence type="ECO:0000256" key="1">
    <source>
        <dbReference type="SAM" id="SignalP"/>
    </source>
</evidence>
<keyword evidence="3" id="KW-1185">Reference proteome</keyword>
<name>I4B9Y1_TURPD</name>
<evidence type="ECO:0008006" key="4">
    <source>
        <dbReference type="Google" id="ProtNLM"/>
    </source>
</evidence>
<organism evidence="2 3">
    <name type="scientific">Turneriella parva (strain ATCC BAA-1111 / DSM 21527 / NCTC 11395 / H)</name>
    <name type="common">Leptospira parva</name>
    <dbReference type="NCBI Taxonomy" id="869212"/>
    <lineage>
        <taxon>Bacteria</taxon>
        <taxon>Pseudomonadati</taxon>
        <taxon>Spirochaetota</taxon>
        <taxon>Spirochaetia</taxon>
        <taxon>Leptospirales</taxon>
        <taxon>Leptospiraceae</taxon>
        <taxon>Turneriella</taxon>
    </lineage>
</organism>
<keyword evidence="1" id="KW-0732">Signal</keyword>
<dbReference type="PROSITE" id="PS51257">
    <property type="entry name" value="PROKAR_LIPOPROTEIN"/>
    <property type="match status" value="1"/>
</dbReference>